<proteinExistence type="predicted"/>
<accession>A0A211YNV1</accession>
<protein>
    <submittedName>
        <fullName evidence="1">Uncharacterized protein</fullName>
    </submittedName>
</protein>
<dbReference type="EMBL" id="NCQP01000002">
    <property type="protein sequence ID" value="OWJ54705.1"/>
    <property type="molecule type" value="Genomic_DNA"/>
</dbReference>
<evidence type="ECO:0000313" key="2">
    <source>
        <dbReference type="Proteomes" id="UP000196694"/>
    </source>
</evidence>
<keyword evidence="2" id="KW-1185">Reference proteome</keyword>
<dbReference type="Proteomes" id="UP000196694">
    <property type="component" value="Unassembled WGS sequence"/>
</dbReference>
<reference evidence="1 2" key="1">
    <citation type="submission" date="2017-05" db="EMBL/GenBank/DDBJ databases">
        <title>The draft genome of the hyperthermophilic archaeon 'Pyrodictium delaneyi strain Hulk', an iron and nitrate reducer, reveals the capacity for sulfate reduction.</title>
        <authorList>
            <person name="Demey L.M."/>
            <person name="Miller C."/>
            <person name="Manzella M."/>
            <person name="Reguera G."/>
            <person name="Kashefi K."/>
        </authorList>
    </citation>
    <scope>NUCLEOTIDE SEQUENCE [LARGE SCALE GENOMIC DNA]</scope>
    <source>
        <strain evidence="1 2">Hulk</strain>
    </source>
</reference>
<sequence length="61" mass="7194">MNKFFEQLERARPDLYQELELLRILLLRLLKDGELKESLLEHALSLAKTQRVEERAGAGDW</sequence>
<comment type="caution">
    <text evidence="1">The sequence shown here is derived from an EMBL/GenBank/DDBJ whole genome shotgun (WGS) entry which is preliminary data.</text>
</comment>
<dbReference type="AlphaFoldDB" id="A0A211YNV1"/>
<name>A0A211YNV1_9CREN</name>
<gene>
    <name evidence="1" type="ORF">Pdsh_02930</name>
</gene>
<organism evidence="1 2">
    <name type="scientific">Pyrodictium delaneyi</name>
    <dbReference type="NCBI Taxonomy" id="1273541"/>
    <lineage>
        <taxon>Archaea</taxon>
        <taxon>Thermoproteota</taxon>
        <taxon>Thermoprotei</taxon>
        <taxon>Desulfurococcales</taxon>
        <taxon>Pyrodictiaceae</taxon>
        <taxon>Pyrodictium</taxon>
    </lineage>
</organism>
<evidence type="ECO:0000313" key="1">
    <source>
        <dbReference type="EMBL" id="OWJ54705.1"/>
    </source>
</evidence>